<keyword evidence="1" id="KW-0677">Repeat</keyword>
<keyword evidence="2" id="KW-0802">TPR repeat</keyword>
<reference evidence="5 6" key="1">
    <citation type="submission" date="2018-09" db="EMBL/GenBank/DDBJ databases">
        <title>Metagenome Assembled Genomes from an Advanced Water Purification Facility.</title>
        <authorList>
            <person name="Stamps B.W."/>
            <person name="Spear J.R."/>
        </authorList>
    </citation>
    <scope>NUCLEOTIDE SEQUENCE [LARGE SCALE GENOMIC DNA]</scope>
    <source>
        <strain evidence="5">Bin_54_1</strain>
    </source>
</reference>
<gene>
    <name evidence="5" type="ORF">E6Q60_02445</name>
</gene>
<sequence length="940" mass="106314">MLWRFLASLGHLVDFAAGFTYACRSSNPRYPLFMNPTTRVFISYSHDSDTHQEFVRNLANDLRRNGLDCQIDQYVHGFPSEGWPRWMETQIEQADFVLIVCTPLYLQRYRGSDPDGGRGVNFEGVVISQTLYDHYYRNTKFIPVIPAQGSLDDVPLPLKGYTTYTLPQDYTALYRLLTDQHATPAPEIGGMIYLPPETGSGLALNVSIAQQAVQVASYTNLPDAAVQTLMAQLEKQLSEEKRNNHNLSDLLERYRSDVAEWERKYRDALVQNTADLQKNPGDPQLLAEQQALQAGELEQTAQIRERYYQNLKREKTAELAQEAYTAAERWENAFNMPKALVLYQEAVGFRCDYPEAWRNIGSIAGKLGNSTLALEAAQNLQKQLDPEKDPRWFAIALRDEADILSALGENRKAFEKYQQSQLLLEQLAGSEPSNLELWHDLAVSYERIGDMHLQAGDNAMALKAHQDRLIISKKLTELDPKHTEWQRDLFVCHTKAGDMYVKTGDNTAALKAYQDGLAITKKLAELDSKHTERQRDLSVSYDRVGNMHEKTGNNAAALKAYQESLAIHKKLAELDPKQAEWQCDLLVSHTKVGDMYVKSGDNVVALKAYQDGLAIAKRLVELDSKHTEWQRDLSVSYSRIGGVHEKSGDNAAALKAYQDGLAIAKRLAELDPNHTEWQRDLSVSYEKVGGMHLKSGDNVVALKAYQDSLTIAKKLAELDPKHTEWQRDLSVSYNRIGDVHERSGDNVAALKAYQDGLAIAKRLTELDPKQMEWQRDLSISYERVGDMHLESGDIVAALKVYQESLAIRKRLAELDPNHTEWQRNLSVSHSKVGDMYLKSGDNAAALKPYQDGLAIAKRLAELDPVVVEWQTDLVVSYVKLSQIQIERQKELWTDALDILYRLQRENRLDHEKQQWIGALEGMLQLVSSGRDEPSAEAAKP</sequence>
<dbReference type="AlphaFoldDB" id="A0A5C7VWF7"/>
<evidence type="ECO:0000256" key="2">
    <source>
        <dbReference type="ARBA" id="ARBA00022803"/>
    </source>
</evidence>
<dbReference type="InterPro" id="IPR011990">
    <property type="entry name" value="TPR-like_helical_dom_sf"/>
</dbReference>
<dbReference type="Gene3D" id="1.25.40.10">
    <property type="entry name" value="Tetratricopeptide repeat domain"/>
    <property type="match status" value="4"/>
</dbReference>
<protein>
    <submittedName>
        <fullName evidence="5">TIR domain-containing protein</fullName>
    </submittedName>
</protein>
<dbReference type="InterPro" id="IPR019734">
    <property type="entry name" value="TPR_rpt"/>
</dbReference>
<organism evidence="5 6">
    <name type="scientific">Nitrosomonas oligotropha</name>
    <dbReference type="NCBI Taxonomy" id="42354"/>
    <lineage>
        <taxon>Bacteria</taxon>
        <taxon>Pseudomonadati</taxon>
        <taxon>Pseudomonadota</taxon>
        <taxon>Betaproteobacteria</taxon>
        <taxon>Nitrosomonadales</taxon>
        <taxon>Nitrosomonadaceae</taxon>
        <taxon>Nitrosomonas</taxon>
    </lineage>
</organism>
<feature type="domain" description="SEFIR" evidence="4">
    <location>
        <begin position="37"/>
        <end position="175"/>
    </location>
</feature>
<accession>A0A5C7VWF7</accession>
<evidence type="ECO:0000256" key="3">
    <source>
        <dbReference type="SAM" id="Coils"/>
    </source>
</evidence>
<dbReference type="PROSITE" id="PS51534">
    <property type="entry name" value="SEFIR"/>
    <property type="match status" value="1"/>
</dbReference>
<dbReference type="Proteomes" id="UP000321055">
    <property type="component" value="Unassembled WGS sequence"/>
</dbReference>
<comment type="caution">
    <text evidence="5">The sequence shown here is derived from an EMBL/GenBank/DDBJ whole genome shotgun (WGS) entry which is preliminary data.</text>
</comment>
<dbReference type="Pfam" id="PF08357">
    <property type="entry name" value="SEFIR"/>
    <property type="match status" value="1"/>
</dbReference>
<dbReference type="SMART" id="SM00028">
    <property type="entry name" value="TPR"/>
    <property type="match status" value="10"/>
</dbReference>
<evidence type="ECO:0000313" key="5">
    <source>
        <dbReference type="EMBL" id="TXI30066.1"/>
    </source>
</evidence>
<name>A0A5C7VWF7_9PROT</name>
<evidence type="ECO:0000256" key="1">
    <source>
        <dbReference type="ARBA" id="ARBA00022737"/>
    </source>
</evidence>
<proteinExistence type="predicted"/>
<dbReference type="Pfam" id="PF13374">
    <property type="entry name" value="TPR_10"/>
    <property type="match status" value="1"/>
</dbReference>
<dbReference type="SUPFAM" id="SSF48452">
    <property type="entry name" value="TPR-like"/>
    <property type="match status" value="2"/>
</dbReference>
<dbReference type="PANTHER" id="PTHR45641:SF19">
    <property type="entry name" value="NEPHROCYSTIN-3"/>
    <property type="match status" value="1"/>
</dbReference>
<dbReference type="Gene3D" id="3.40.50.11530">
    <property type="match status" value="1"/>
</dbReference>
<feature type="coiled-coil region" evidence="3">
    <location>
        <begin position="230"/>
        <end position="271"/>
    </location>
</feature>
<evidence type="ECO:0000313" key="6">
    <source>
        <dbReference type="Proteomes" id="UP000321055"/>
    </source>
</evidence>
<dbReference type="InterPro" id="IPR035897">
    <property type="entry name" value="Toll_tir_struct_dom_sf"/>
</dbReference>
<dbReference type="SUPFAM" id="SSF52200">
    <property type="entry name" value="Toll/Interleukin receptor TIR domain"/>
    <property type="match status" value="1"/>
</dbReference>
<dbReference type="InterPro" id="IPR013568">
    <property type="entry name" value="SEFIR_dom"/>
</dbReference>
<dbReference type="EMBL" id="SSFX01000023">
    <property type="protein sequence ID" value="TXI30066.1"/>
    <property type="molecule type" value="Genomic_DNA"/>
</dbReference>
<evidence type="ECO:0000259" key="4">
    <source>
        <dbReference type="PROSITE" id="PS51534"/>
    </source>
</evidence>
<dbReference type="PANTHER" id="PTHR45641">
    <property type="entry name" value="TETRATRICOPEPTIDE REPEAT PROTEIN (AFU_ORTHOLOGUE AFUA_6G03870)"/>
    <property type="match status" value="1"/>
</dbReference>
<keyword evidence="3" id="KW-0175">Coiled coil</keyword>